<keyword evidence="2" id="KW-0229">DNA integration</keyword>
<protein>
    <submittedName>
        <fullName evidence="7">Phage integrase</fullName>
    </submittedName>
</protein>
<dbReference type="PROSITE" id="PS51898">
    <property type="entry name" value="TYR_RECOMBINASE"/>
    <property type="match status" value="1"/>
</dbReference>
<dbReference type="GO" id="GO:0003677">
    <property type="term" value="F:DNA binding"/>
    <property type="evidence" value="ECO:0007669"/>
    <property type="project" value="UniProtKB-KW"/>
</dbReference>
<feature type="domain" description="Tyr recombinase" evidence="6">
    <location>
        <begin position="223"/>
        <end position="398"/>
    </location>
</feature>
<evidence type="ECO:0000256" key="4">
    <source>
        <dbReference type="ARBA" id="ARBA00023172"/>
    </source>
</evidence>
<dbReference type="GO" id="GO:0006310">
    <property type="term" value="P:DNA recombination"/>
    <property type="evidence" value="ECO:0007669"/>
    <property type="project" value="UniProtKB-KW"/>
</dbReference>
<dbReference type="Pfam" id="PF00589">
    <property type="entry name" value="Phage_integrase"/>
    <property type="match status" value="1"/>
</dbReference>
<dbReference type="InterPro" id="IPR013762">
    <property type="entry name" value="Integrase-like_cat_sf"/>
</dbReference>
<proteinExistence type="inferred from homology"/>
<comment type="similarity">
    <text evidence="1">Belongs to the 'phage' integrase family.</text>
</comment>
<dbReference type="Gene3D" id="3.30.160.390">
    <property type="entry name" value="Integrase, DNA-binding domain"/>
    <property type="match status" value="1"/>
</dbReference>
<comment type="caution">
    <text evidence="7">The sequence shown here is derived from an EMBL/GenBank/DDBJ whole genome shotgun (WGS) entry which is preliminary data.</text>
</comment>
<dbReference type="SUPFAM" id="SSF56349">
    <property type="entry name" value="DNA breaking-rejoining enzymes"/>
    <property type="match status" value="1"/>
</dbReference>
<evidence type="ECO:0000256" key="5">
    <source>
        <dbReference type="SAM" id="MobiDB-lite"/>
    </source>
</evidence>
<feature type="compositionally biased region" description="Basic and acidic residues" evidence="5">
    <location>
        <begin position="406"/>
        <end position="415"/>
    </location>
</feature>
<dbReference type="Pfam" id="PF13356">
    <property type="entry name" value="Arm-DNA-bind_3"/>
    <property type="match status" value="1"/>
</dbReference>
<dbReference type="InterPro" id="IPR050808">
    <property type="entry name" value="Phage_Integrase"/>
</dbReference>
<evidence type="ECO:0000256" key="1">
    <source>
        <dbReference type="ARBA" id="ARBA00008857"/>
    </source>
</evidence>
<sequence length="451" mass="48712">MGKITKRVVDALGSKPNKDVFAWDSEMRGFGVRVKPTGAKTYLIQYRNIEGRTRRLVLGSCGVLTPEQARGLARQKLAAVAEGADPSADRHAIRDGMTVADVCDWYLKEAGEGRLLGRNRRPIKATSIAMDRSRIETHIKPLLGPRLVSNLTLRDVEAMQADIAAGKSARGKKLQGRGGRSTGGAGVAARAISTFRALLGHATRLGLIEKNSASGVRQMASRKVKRRLSADEVRHLGKVMRQLSANGEHPTGLGAIRLMLLTGFRRMEALSLQRAWLNRQERAIHFPDTKSGEQLRVVGLAAIECIESLPVQEHSPYVFPADVGDGHFIGVVRVLDRVCAKAKLSGVTPHVLRHTFASIAGDLGFSELTIAGLLGHTSRGVTQRYVHLDAALAVAADQVSAEIAKLMDGESKSDSKPTSPRRKRSRTSSEAADPRRSSAGDDDLRPALASS</sequence>
<dbReference type="RefSeq" id="WP_084623100.1">
    <property type="nucleotide sequence ID" value="NZ_BANB01000043.1"/>
</dbReference>
<dbReference type="AlphaFoldDB" id="A0A0D6P3T2"/>
<dbReference type="EMBL" id="BANB01000043">
    <property type="protein sequence ID" value="GAN76001.1"/>
    <property type="molecule type" value="Genomic_DNA"/>
</dbReference>
<dbReference type="InterPro" id="IPR002104">
    <property type="entry name" value="Integrase_catalytic"/>
</dbReference>
<feature type="compositionally biased region" description="Basic and acidic residues" evidence="5">
    <location>
        <begin position="432"/>
        <end position="445"/>
    </location>
</feature>
<organism evidence="7 8">
    <name type="scientific">Acidisphaera rubrifaciens HS-AP3</name>
    <dbReference type="NCBI Taxonomy" id="1231350"/>
    <lineage>
        <taxon>Bacteria</taxon>
        <taxon>Pseudomonadati</taxon>
        <taxon>Pseudomonadota</taxon>
        <taxon>Alphaproteobacteria</taxon>
        <taxon>Acetobacterales</taxon>
        <taxon>Acetobacteraceae</taxon>
        <taxon>Acidisphaera</taxon>
    </lineage>
</organism>
<evidence type="ECO:0000259" key="6">
    <source>
        <dbReference type="PROSITE" id="PS51898"/>
    </source>
</evidence>
<keyword evidence="3" id="KW-0238">DNA-binding</keyword>
<dbReference type="CDD" id="cd00796">
    <property type="entry name" value="INT_Rci_Hp1_C"/>
    <property type="match status" value="1"/>
</dbReference>
<evidence type="ECO:0000256" key="2">
    <source>
        <dbReference type="ARBA" id="ARBA00022908"/>
    </source>
</evidence>
<accession>A0A0D6P3T2</accession>
<dbReference type="PANTHER" id="PTHR30629">
    <property type="entry name" value="PROPHAGE INTEGRASE"/>
    <property type="match status" value="1"/>
</dbReference>
<name>A0A0D6P3T2_9PROT</name>
<dbReference type="GO" id="GO:0015074">
    <property type="term" value="P:DNA integration"/>
    <property type="evidence" value="ECO:0007669"/>
    <property type="project" value="UniProtKB-KW"/>
</dbReference>
<dbReference type="InterPro" id="IPR010998">
    <property type="entry name" value="Integrase_recombinase_N"/>
</dbReference>
<dbReference type="InterPro" id="IPR038488">
    <property type="entry name" value="Integrase_DNA-bd_sf"/>
</dbReference>
<dbReference type="Gene3D" id="1.10.443.10">
    <property type="entry name" value="Intergrase catalytic core"/>
    <property type="match status" value="1"/>
</dbReference>
<keyword evidence="4" id="KW-0233">DNA recombination</keyword>
<dbReference type="Gene3D" id="1.10.150.130">
    <property type="match status" value="1"/>
</dbReference>
<dbReference type="OrthoDB" id="7298605at2"/>
<reference evidence="7 8" key="1">
    <citation type="submission" date="2012-11" db="EMBL/GenBank/DDBJ databases">
        <title>Whole genome sequence of Acidisphaera rubrifaciens HS-AP3.</title>
        <authorList>
            <person name="Azuma Y."/>
            <person name="Higashiura N."/>
            <person name="Hirakawa H."/>
            <person name="Matsushita K."/>
        </authorList>
    </citation>
    <scope>NUCLEOTIDE SEQUENCE [LARGE SCALE GENOMIC DNA]</scope>
    <source>
        <strain evidence="7 8">HS-AP3</strain>
    </source>
</reference>
<evidence type="ECO:0000313" key="7">
    <source>
        <dbReference type="EMBL" id="GAN76001.1"/>
    </source>
</evidence>
<dbReference type="InterPro" id="IPR025166">
    <property type="entry name" value="Integrase_DNA_bind_dom"/>
</dbReference>
<feature type="region of interest" description="Disordered" evidence="5">
    <location>
        <begin position="406"/>
        <end position="451"/>
    </location>
</feature>
<gene>
    <name evidence="7" type="ORF">Asru_0043_01</name>
</gene>
<dbReference type="Proteomes" id="UP000032680">
    <property type="component" value="Unassembled WGS sequence"/>
</dbReference>
<dbReference type="InterPro" id="IPR011010">
    <property type="entry name" value="DNA_brk_join_enz"/>
</dbReference>
<evidence type="ECO:0000256" key="3">
    <source>
        <dbReference type="ARBA" id="ARBA00023125"/>
    </source>
</evidence>
<keyword evidence="8" id="KW-1185">Reference proteome</keyword>
<evidence type="ECO:0000313" key="8">
    <source>
        <dbReference type="Proteomes" id="UP000032680"/>
    </source>
</evidence>
<dbReference type="PANTHER" id="PTHR30629:SF2">
    <property type="entry name" value="PROPHAGE INTEGRASE INTS-RELATED"/>
    <property type="match status" value="1"/>
</dbReference>